<reference evidence="1 4" key="1">
    <citation type="submission" date="2018-06" db="EMBL/GenBank/DDBJ databases">
        <authorList>
            <consortium name="Pathogen Informatics"/>
            <person name="Doyle S."/>
        </authorList>
    </citation>
    <scope>NUCLEOTIDE SEQUENCE [LARGE SCALE GENOMIC DNA]</scope>
    <source>
        <strain evidence="1 4">NCTC13734</strain>
    </source>
</reference>
<proteinExistence type="predicted"/>
<dbReference type="EMBL" id="CAAULE010000036">
    <property type="protein sequence ID" value="VOG89439.1"/>
    <property type="molecule type" value="Genomic_DNA"/>
</dbReference>
<gene>
    <name evidence="1" type="ORF">NCTC13734_00135</name>
    <name evidence="2" type="ORF">SAMEA2627268_02285</name>
    <name evidence="3" type="ORF">SAMEA2696453_02251</name>
</gene>
<dbReference type="EMBL" id="UHFW01000006">
    <property type="protein sequence ID" value="SUN83546.1"/>
    <property type="molecule type" value="Genomic_DNA"/>
</dbReference>
<protein>
    <submittedName>
        <fullName evidence="2">Uncharacterized protein</fullName>
    </submittedName>
</protein>
<dbReference type="EMBL" id="CAAQRO010000031">
    <property type="protein sequence ID" value="VMD03603.1"/>
    <property type="molecule type" value="Genomic_DNA"/>
</dbReference>
<dbReference type="AlphaFoldDB" id="A0A0T8GFC5"/>
<evidence type="ECO:0000313" key="3">
    <source>
        <dbReference type="EMBL" id="VOG89439.1"/>
    </source>
</evidence>
<evidence type="ECO:0000313" key="2">
    <source>
        <dbReference type="EMBL" id="VMD03603.1"/>
    </source>
</evidence>
<dbReference type="RefSeq" id="WP_179132402.1">
    <property type="nucleotide sequence ID" value="NZ_CFGV01000032.1"/>
</dbReference>
<sequence length="50" mass="5707">MNELERTALNEVLRTVRLINEKVAEVVELQSQQELAISYLRGIMDGCESD</sequence>
<name>A0A0T8GFC5_STREE</name>
<dbReference type="Proteomes" id="UP000311381">
    <property type="component" value="Unassembled WGS sequence"/>
</dbReference>
<accession>A0A0T8GFC5</accession>
<evidence type="ECO:0000313" key="1">
    <source>
        <dbReference type="EMBL" id="SUN83546.1"/>
    </source>
</evidence>
<dbReference type="Proteomes" id="UP000254854">
    <property type="component" value="Unassembled WGS sequence"/>
</dbReference>
<evidence type="ECO:0000313" key="4">
    <source>
        <dbReference type="Proteomes" id="UP000254854"/>
    </source>
</evidence>
<reference evidence="5 6" key="2">
    <citation type="submission" date="2019-04" db="EMBL/GenBank/DDBJ databases">
        <authorList>
            <consortium name="Pathogen Informatics"/>
        </authorList>
    </citation>
    <scope>NUCLEOTIDE SEQUENCE [LARGE SCALE GENOMIC DNA]</scope>
    <source>
        <strain evidence="5 6">GPSC47</strain>
    </source>
</reference>
<evidence type="ECO:0000313" key="6">
    <source>
        <dbReference type="Proteomes" id="UP000312530"/>
    </source>
</evidence>
<evidence type="ECO:0000313" key="5">
    <source>
        <dbReference type="Proteomes" id="UP000311381"/>
    </source>
</evidence>
<dbReference type="Proteomes" id="UP000312530">
    <property type="component" value="Unassembled WGS sequence"/>
</dbReference>
<organism evidence="2 5">
    <name type="scientific">Streptococcus pneumoniae</name>
    <dbReference type="NCBI Taxonomy" id="1313"/>
    <lineage>
        <taxon>Bacteria</taxon>
        <taxon>Bacillati</taxon>
        <taxon>Bacillota</taxon>
        <taxon>Bacilli</taxon>
        <taxon>Lactobacillales</taxon>
        <taxon>Streptococcaceae</taxon>
        <taxon>Streptococcus</taxon>
    </lineage>
</organism>